<proteinExistence type="predicted"/>
<dbReference type="InterPro" id="IPR035923">
    <property type="entry name" value="TT1751-like_sf"/>
</dbReference>
<dbReference type="AlphaFoldDB" id="A0A1X9LH22"/>
<dbReference type="STRING" id="1619308.B5808_04025"/>
<gene>
    <name evidence="1" type="ORF">B5808_04025</name>
</gene>
<dbReference type="EMBL" id="CP020715">
    <property type="protein sequence ID" value="ARJ04484.1"/>
    <property type="molecule type" value="Genomic_DNA"/>
</dbReference>
<accession>A0A1X9LH22</accession>
<protein>
    <submittedName>
        <fullName evidence="1">Uncharacterized protein</fullName>
    </submittedName>
</protein>
<dbReference type="RefSeq" id="WP_085018625.1">
    <property type="nucleotide sequence ID" value="NZ_BMHD01000001.1"/>
</dbReference>
<dbReference type="KEGG" id="cphy:B5808_04025"/>
<reference evidence="1 2" key="1">
    <citation type="submission" date="2017-04" db="EMBL/GenBank/DDBJ databases">
        <authorList>
            <person name="Afonso C.L."/>
            <person name="Miller P.J."/>
            <person name="Scott M.A."/>
            <person name="Spackman E."/>
            <person name="Goraichik I."/>
            <person name="Dimitrov K.M."/>
            <person name="Suarez D.L."/>
            <person name="Swayne D.E."/>
        </authorList>
    </citation>
    <scope>NUCLEOTIDE SEQUENCE [LARGE SCALE GENOMIC DNA]</scope>
    <source>
        <strain evidence="2">XA(T)</strain>
    </source>
</reference>
<keyword evidence="2" id="KW-1185">Reference proteome</keyword>
<name>A0A1X9LH22_9MICO</name>
<sequence length="175" mass="19319">MSRPASETITEYAARRILLETPTPYRDLQSRLDEGVTPLDDTDLAELDSGRTTWADFLRGLTWTAPSGFVRLWRHEAGSLLRHSGSGIETTSYLLADLAVTARALRQDGGALLYLPVRLELQSRPDGSALLMDQPSSALGSFGRNKLTQAGAELDRRLGDLIESLELPRPDSLRR</sequence>
<evidence type="ECO:0000313" key="1">
    <source>
        <dbReference type="EMBL" id="ARJ04484.1"/>
    </source>
</evidence>
<evidence type="ECO:0000313" key="2">
    <source>
        <dbReference type="Proteomes" id="UP000192775"/>
    </source>
</evidence>
<dbReference type="SUPFAM" id="SSF103247">
    <property type="entry name" value="TT1751-like"/>
    <property type="match status" value="1"/>
</dbReference>
<organism evidence="1 2">
    <name type="scientific">Cnuibacter physcomitrellae</name>
    <dbReference type="NCBI Taxonomy" id="1619308"/>
    <lineage>
        <taxon>Bacteria</taxon>
        <taxon>Bacillati</taxon>
        <taxon>Actinomycetota</taxon>
        <taxon>Actinomycetes</taxon>
        <taxon>Micrococcales</taxon>
        <taxon>Microbacteriaceae</taxon>
        <taxon>Cnuibacter</taxon>
    </lineage>
</organism>
<dbReference type="Proteomes" id="UP000192775">
    <property type="component" value="Chromosome"/>
</dbReference>